<gene>
    <name evidence="1" type="ORF">KEH51_26310</name>
</gene>
<organism evidence="1 2">
    <name type="scientific">Peribacillus frigoritolerans</name>
    <dbReference type="NCBI Taxonomy" id="450367"/>
    <lineage>
        <taxon>Bacteria</taxon>
        <taxon>Bacillati</taxon>
        <taxon>Bacillota</taxon>
        <taxon>Bacilli</taxon>
        <taxon>Bacillales</taxon>
        <taxon>Bacillaceae</taxon>
        <taxon>Peribacillus</taxon>
    </lineage>
</organism>
<accession>A0A941FNN9</accession>
<sequence length="56" mass="6343">MDELVGSCVRCAHDVYCTAGFLNGILLYNKNILCFNCKDILNAMIKEESLEEENQN</sequence>
<name>A0A941FNN9_9BACI</name>
<evidence type="ECO:0000313" key="1">
    <source>
        <dbReference type="EMBL" id="MBR8646129.1"/>
    </source>
</evidence>
<dbReference type="AlphaFoldDB" id="A0A941FNN9"/>
<proteinExistence type="predicted"/>
<comment type="caution">
    <text evidence="1">The sequence shown here is derived from an EMBL/GenBank/DDBJ whole genome shotgun (WGS) entry which is preliminary data.</text>
</comment>
<evidence type="ECO:0000313" key="2">
    <source>
        <dbReference type="Proteomes" id="UP000680045"/>
    </source>
</evidence>
<reference evidence="1" key="1">
    <citation type="submission" date="2021-04" db="EMBL/GenBank/DDBJ databases">
        <title>Whole genome sequencing of Enterococci isolates from hospitalized patients.</title>
        <authorList>
            <person name="Ogoti B.M."/>
            <person name="Onyambu F.G."/>
        </authorList>
    </citation>
    <scope>NUCLEOTIDE SEQUENCE</scope>
    <source>
        <strain evidence="1">242</strain>
    </source>
</reference>
<protein>
    <submittedName>
        <fullName evidence="1">Uncharacterized protein</fullName>
    </submittedName>
</protein>
<dbReference type="EMBL" id="JAGTPW010000069">
    <property type="protein sequence ID" value="MBR8646129.1"/>
    <property type="molecule type" value="Genomic_DNA"/>
</dbReference>
<dbReference type="Proteomes" id="UP000680045">
    <property type="component" value="Unassembled WGS sequence"/>
</dbReference>